<dbReference type="PANTHER" id="PTHR21180:SF32">
    <property type="entry name" value="ENDONUCLEASE_EXONUCLEASE_PHOSPHATASE FAMILY DOMAIN-CONTAINING PROTEIN 1"/>
    <property type="match status" value="1"/>
</dbReference>
<dbReference type="InterPro" id="IPR051675">
    <property type="entry name" value="Endo/Exo/Phosphatase_dom_1"/>
</dbReference>
<dbReference type="InterPro" id="IPR010994">
    <property type="entry name" value="RuvA_2-like"/>
</dbReference>
<keyword evidence="3" id="KW-1185">Reference proteome</keyword>
<comment type="caution">
    <text evidence="2">The sequence shown here is derived from an EMBL/GenBank/DDBJ whole genome shotgun (WGS) entry which is preliminary data.</text>
</comment>
<dbReference type="EMBL" id="JAIRAU010000047">
    <property type="protein sequence ID" value="MBZ5714383.1"/>
    <property type="molecule type" value="Genomic_DNA"/>
</dbReference>
<dbReference type="Gene3D" id="1.10.150.320">
    <property type="entry name" value="Photosystem II 12 kDa extrinsic protein"/>
    <property type="match status" value="1"/>
</dbReference>
<reference evidence="2" key="1">
    <citation type="submission" date="2021-08" db="EMBL/GenBank/DDBJ databases">
        <authorList>
            <person name="Stevens D.C."/>
        </authorList>
    </citation>
    <scope>NUCLEOTIDE SEQUENCE</scope>
    <source>
        <strain evidence="2">DSM 53165</strain>
    </source>
</reference>
<dbReference type="SUPFAM" id="SSF47781">
    <property type="entry name" value="RuvA domain 2-like"/>
    <property type="match status" value="1"/>
</dbReference>
<dbReference type="Proteomes" id="UP001139031">
    <property type="component" value="Unassembled WGS sequence"/>
</dbReference>
<dbReference type="Pfam" id="PF12836">
    <property type="entry name" value="HHH_3"/>
    <property type="match status" value="1"/>
</dbReference>
<dbReference type="InterPro" id="IPR003583">
    <property type="entry name" value="Hlx-hairpin-Hlx_DNA-bd_motif"/>
</dbReference>
<gene>
    <name evidence="2" type="ORF">K7C98_34565</name>
</gene>
<accession>A0ABS7U1H6</accession>
<dbReference type="PANTHER" id="PTHR21180">
    <property type="entry name" value="ENDONUCLEASE/EXONUCLEASE/PHOSPHATASE FAMILY DOMAIN-CONTAINING PROTEIN 1"/>
    <property type="match status" value="1"/>
</dbReference>
<evidence type="ECO:0000313" key="2">
    <source>
        <dbReference type="EMBL" id="MBZ5714383.1"/>
    </source>
</evidence>
<dbReference type="SMART" id="SM00278">
    <property type="entry name" value="HhH1"/>
    <property type="match status" value="2"/>
</dbReference>
<evidence type="ECO:0000313" key="3">
    <source>
        <dbReference type="Proteomes" id="UP001139031"/>
    </source>
</evidence>
<name>A0ABS7U1H6_9BACT</name>
<feature type="domain" description="Helix-hairpin-helix DNA-binding motif class 1" evidence="1">
    <location>
        <begin position="114"/>
        <end position="133"/>
    </location>
</feature>
<evidence type="ECO:0000259" key="1">
    <source>
        <dbReference type="SMART" id="SM00278"/>
    </source>
</evidence>
<proteinExistence type="predicted"/>
<feature type="domain" description="Helix-hairpin-helix DNA-binding motif class 1" evidence="1">
    <location>
        <begin position="140"/>
        <end position="159"/>
    </location>
</feature>
<protein>
    <submittedName>
        <fullName evidence="2">Helix-hairpin-helix domain-containing protein</fullName>
    </submittedName>
</protein>
<sequence>MRVGAGLALIAALAVALAAWLRPAAPELLVRVACEFAVEVDGVLRCDDEAPRDVASVCGDATASGVLNHGDAIVRASLCAGGSPRPGELGWGRMRGDDLEALAVPVDLNRASASELESMPGIGPELARRIIEGRPYSTVDDLRRVRGIGPARLTAVRQRGRVTTTSGQVPSDRF</sequence>
<dbReference type="RefSeq" id="WP_224196109.1">
    <property type="nucleotide sequence ID" value="NZ_JAIRAU010000047.1"/>
</dbReference>
<organism evidence="2 3">
    <name type="scientific">Nannocystis pusilla</name>
    <dbReference type="NCBI Taxonomy" id="889268"/>
    <lineage>
        <taxon>Bacteria</taxon>
        <taxon>Pseudomonadati</taxon>
        <taxon>Myxococcota</taxon>
        <taxon>Polyangia</taxon>
        <taxon>Nannocystales</taxon>
        <taxon>Nannocystaceae</taxon>
        <taxon>Nannocystis</taxon>
    </lineage>
</organism>